<evidence type="ECO:0000259" key="1">
    <source>
        <dbReference type="Pfam" id="PF07238"/>
    </source>
</evidence>
<dbReference type="Gene3D" id="2.40.10.220">
    <property type="entry name" value="predicted glycosyltransferase like domains"/>
    <property type="match status" value="1"/>
</dbReference>
<evidence type="ECO:0000313" key="4">
    <source>
        <dbReference type="Proteomes" id="UP000291334"/>
    </source>
</evidence>
<dbReference type="SUPFAM" id="SSF141371">
    <property type="entry name" value="PilZ domain-like"/>
    <property type="match status" value="1"/>
</dbReference>
<evidence type="ECO:0000313" key="3">
    <source>
        <dbReference type="EMBL" id="TBV05985.1"/>
    </source>
</evidence>
<dbReference type="Proteomes" id="UP000291334">
    <property type="component" value="Unassembled WGS sequence"/>
</dbReference>
<accession>A0A4Q9QZ48</accession>
<keyword evidence="4" id="KW-1185">Reference proteome</keyword>
<comment type="caution">
    <text evidence="2">The sequence shown here is derived from an EMBL/GenBank/DDBJ whole genome shotgun (WGS) entry which is preliminary data.</text>
</comment>
<name>A0A4Q9QZ48_9GAMM</name>
<evidence type="ECO:0000313" key="5">
    <source>
        <dbReference type="Proteomes" id="UP000293172"/>
    </source>
</evidence>
<dbReference type="OrthoDB" id="6989154at2"/>
<protein>
    <recommendedName>
        <fullName evidence="1">PilZ domain-containing protein</fullName>
    </recommendedName>
</protein>
<dbReference type="AlphaFoldDB" id="A0A4Q9QZ48"/>
<reference evidence="4 5" key="1">
    <citation type="submission" date="2018-06" db="EMBL/GenBank/DDBJ databases">
        <title>Three novel Pseudomonas species isolated from symptomatic oak.</title>
        <authorList>
            <person name="Bueno-Gonzalez V."/>
            <person name="Brady C."/>
        </authorList>
    </citation>
    <scope>NUCLEOTIDE SEQUENCE [LARGE SCALE GENOMIC DNA]</scope>
    <source>
        <strain evidence="3 4">P26B</strain>
        <strain evidence="2 5">P6B</strain>
    </source>
</reference>
<dbReference type="Pfam" id="PF07238">
    <property type="entry name" value="PilZ"/>
    <property type="match status" value="1"/>
</dbReference>
<dbReference type="EMBL" id="QJUM01000012">
    <property type="protein sequence ID" value="TBV05985.1"/>
    <property type="molecule type" value="Genomic_DNA"/>
</dbReference>
<feature type="domain" description="PilZ" evidence="1">
    <location>
        <begin position="96"/>
        <end position="189"/>
    </location>
</feature>
<gene>
    <name evidence="3" type="ORF">DNK34_12225</name>
    <name evidence="2" type="ORF">DNK44_16470</name>
</gene>
<dbReference type="Proteomes" id="UP000293172">
    <property type="component" value="Unassembled WGS sequence"/>
</dbReference>
<dbReference type="InterPro" id="IPR009875">
    <property type="entry name" value="PilZ_domain"/>
</dbReference>
<dbReference type="RefSeq" id="WP_131175175.1">
    <property type="nucleotide sequence ID" value="NZ_QJUL01000024.1"/>
</dbReference>
<sequence>MRESPLLTPLELEFIQHLNDAPSSRPEPDSGLQVDAATQTTALLANCAAKEQLTIEAHFANQRLSFTPHLVKDEQDTPHLELGVPQIFEEGSLNRAWRLSLEKPLALLDRNGEPSHLRVHEVSMSGLLLEQTADTQPPERFSLDLPLHGQPPITLQGSLIRTTDEGLLAYEINTLDEDSSTRLQKYLYQQHRQLYPQAHRA</sequence>
<evidence type="ECO:0000313" key="2">
    <source>
        <dbReference type="EMBL" id="TBU89744.1"/>
    </source>
</evidence>
<proteinExistence type="predicted"/>
<dbReference type="GO" id="GO:0035438">
    <property type="term" value="F:cyclic-di-GMP binding"/>
    <property type="evidence" value="ECO:0007669"/>
    <property type="project" value="InterPro"/>
</dbReference>
<organism evidence="2 5">
    <name type="scientific">Phytopseudomonas dryadis</name>
    <dbReference type="NCBI Taxonomy" id="2487520"/>
    <lineage>
        <taxon>Bacteria</taxon>
        <taxon>Pseudomonadati</taxon>
        <taxon>Pseudomonadota</taxon>
        <taxon>Gammaproteobacteria</taxon>
        <taxon>Pseudomonadales</taxon>
        <taxon>Pseudomonadaceae</taxon>
        <taxon>Phytopseudomonas</taxon>
    </lineage>
</organism>
<dbReference type="EMBL" id="QJUL01000024">
    <property type="protein sequence ID" value="TBU89744.1"/>
    <property type="molecule type" value="Genomic_DNA"/>
</dbReference>